<name>A0A0P9N6M1_PSECA</name>
<dbReference type="EMBL" id="RBOW01000343">
    <property type="protein sequence ID" value="RMN34193.1"/>
    <property type="molecule type" value="Genomic_DNA"/>
</dbReference>
<reference evidence="2 4" key="1">
    <citation type="submission" date="2015-09" db="EMBL/GenBank/DDBJ databases">
        <title>Genome announcement of multiple Pseudomonas syringae strains.</title>
        <authorList>
            <person name="Thakur S."/>
            <person name="Wang P.W."/>
            <person name="Gong Y."/>
            <person name="Weir B.S."/>
            <person name="Guttman D.S."/>
        </authorList>
    </citation>
    <scope>NUCLEOTIDE SEQUENCE [LARGE SCALE GENOMIC DNA]</scope>
    <source>
        <strain evidence="2 4">ICMP2823</strain>
    </source>
</reference>
<proteinExistence type="predicted"/>
<dbReference type="PATRIC" id="fig|86840.3.peg.4152"/>
<evidence type="ECO:0000313" key="4">
    <source>
        <dbReference type="Proteomes" id="UP000050564"/>
    </source>
</evidence>
<gene>
    <name evidence="2" type="ORF">ALO81_102070</name>
    <name evidence="3" type="ORF">ALQ64_102274</name>
</gene>
<keyword evidence="1" id="KW-1133">Transmembrane helix</keyword>
<reference evidence="3 5" key="2">
    <citation type="submission" date="2018-08" db="EMBL/GenBank/DDBJ databases">
        <title>Recombination of ecologically and evolutionarily significant loci maintains genetic cohesion in the Pseudomonas syringae species complex.</title>
        <authorList>
            <person name="Dillon M."/>
            <person name="Thakur S."/>
            <person name="Almeida R.N.D."/>
            <person name="Weir B.S."/>
            <person name="Guttman D.S."/>
        </authorList>
    </citation>
    <scope>NUCLEOTIDE SEQUENCE [LARGE SCALE GENOMIC DNA]</scope>
    <source>
        <strain evidence="3 5">ICMP 2821</strain>
    </source>
</reference>
<organism evidence="2 4">
    <name type="scientific">Pseudomonas cannabina</name>
    <dbReference type="NCBI Taxonomy" id="86840"/>
    <lineage>
        <taxon>Bacteria</taxon>
        <taxon>Pseudomonadati</taxon>
        <taxon>Pseudomonadota</taxon>
        <taxon>Gammaproteobacteria</taxon>
        <taxon>Pseudomonadales</taxon>
        <taxon>Pseudomonadaceae</taxon>
        <taxon>Pseudomonas</taxon>
    </lineage>
</organism>
<feature type="transmembrane region" description="Helical" evidence="1">
    <location>
        <begin position="30"/>
        <end position="55"/>
    </location>
</feature>
<accession>A0A0P9N6M1</accession>
<evidence type="ECO:0000313" key="3">
    <source>
        <dbReference type="EMBL" id="RMN34193.1"/>
    </source>
</evidence>
<evidence type="ECO:0000256" key="1">
    <source>
        <dbReference type="SAM" id="Phobius"/>
    </source>
</evidence>
<protein>
    <submittedName>
        <fullName evidence="2">Uncharacterized protein</fullName>
    </submittedName>
</protein>
<dbReference type="EMBL" id="LJPX01000129">
    <property type="protein sequence ID" value="KPW79087.1"/>
    <property type="molecule type" value="Genomic_DNA"/>
</dbReference>
<dbReference type="AlphaFoldDB" id="A0A0P9N6M1"/>
<evidence type="ECO:0000313" key="2">
    <source>
        <dbReference type="EMBL" id="KPW79087.1"/>
    </source>
</evidence>
<feature type="transmembrane region" description="Helical" evidence="1">
    <location>
        <begin position="61"/>
        <end position="81"/>
    </location>
</feature>
<evidence type="ECO:0000313" key="5">
    <source>
        <dbReference type="Proteomes" id="UP000281372"/>
    </source>
</evidence>
<dbReference type="Proteomes" id="UP000281372">
    <property type="component" value="Unassembled WGS sequence"/>
</dbReference>
<dbReference type="RefSeq" id="WP_054999125.1">
    <property type="nucleotide sequence ID" value="NZ_FNKU01000001.1"/>
</dbReference>
<keyword evidence="1" id="KW-0812">Transmembrane</keyword>
<dbReference type="Proteomes" id="UP000050564">
    <property type="component" value="Unassembled WGS sequence"/>
</dbReference>
<keyword evidence="1" id="KW-0472">Membrane</keyword>
<comment type="caution">
    <text evidence="2">The sequence shown here is derived from an EMBL/GenBank/DDBJ whole genome shotgun (WGS) entry which is preliminary data.</text>
</comment>
<sequence>MVDLLLALLEGLSLMDSRNPSTWAGRHPQLFRWICIVVAVPIIAVLFILLITWVINLGPTAQKIVIAIIAMQLTGLLVLLLRKRDPADS</sequence>